<keyword evidence="2" id="KW-1185">Reference proteome</keyword>
<accession>A0A4R9M1P1</accession>
<protein>
    <submittedName>
        <fullName evidence="1">DUF4238 domain-containing protein</fullName>
    </submittedName>
</protein>
<dbReference type="Proteomes" id="UP000298058">
    <property type="component" value="Unassembled WGS sequence"/>
</dbReference>
<name>A0A4R9M1P1_9LEPT</name>
<dbReference type="InterPro" id="IPR025332">
    <property type="entry name" value="DUF4238"/>
</dbReference>
<evidence type="ECO:0000313" key="2">
    <source>
        <dbReference type="Proteomes" id="UP000298058"/>
    </source>
</evidence>
<comment type="caution">
    <text evidence="1">The sequence shown here is derived from an EMBL/GenBank/DDBJ whole genome shotgun (WGS) entry which is preliminary data.</text>
</comment>
<dbReference type="AlphaFoldDB" id="A0A4R9M1P1"/>
<evidence type="ECO:0000313" key="1">
    <source>
        <dbReference type="EMBL" id="TGN20640.1"/>
    </source>
</evidence>
<dbReference type="Pfam" id="PF14022">
    <property type="entry name" value="DUF4238"/>
    <property type="match status" value="1"/>
</dbReference>
<dbReference type="EMBL" id="RQHW01000009">
    <property type="protein sequence ID" value="TGN20640.1"/>
    <property type="molecule type" value="Genomic_DNA"/>
</dbReference>
<reference evidence="1" key="1">
    <citation type="journal article" date="2019" name="PLoS Negl. Trop. Dis.">
        <title>Revisiting the worldwide diversity of Leptospira species in the environment.</title>
        <authorList>
            <person name="Vincent A.T."/>
            <person name="Schiettekatte O."/>
            <person name="Bourhy P."/>
            <person name="Veyrier F.J."/>
            <person name="Picardeau M."/>
        </authorList>
    </citation>
    <scope>NUCLEOTIDE SEQUENCE [LARGE SCALE GENOMIC DNA]</scope>
    <source>
        <strain evidence="1">201300427</strain>
    </source>
</reference>
<dbReference type="OrthoDB" id="581042at2"/>
<gene>
    <name evidence="1" type="ORF">EHS15_02660</name>
</gene>
<sequence length="304" mass="36094">MNIPYKKRRQHTVWKHYLKPWTDRDGQIFCSRNRKDVFKASLENVGNIRDFYKPHKLNSDEINLLRHLFINKSPDYLKKLNEDWIKFFTIIFELKYLLELNQPTEEIKKEFDVIIHNLGEELQSSIENKGKKYLDYLYNESIDFYSNSEDNMNFNLFIMVQLFRTEKIKNGLKNIPLNIPNINFENLFNIIAICSATNSAGSLFLERNSYKLSLLRNKTKFPFITCDSPVVNTKANFETNEPPVDMEIFYPITPISAVIITTDLHYNEFIDIENPTIIQKFNRYIIKSHFQQIYLNSENALSFL</sequence>
<dbReference type="RefSeq" id="WP_135759000.1">
    <property type="nucleotide sequence ID" value="NZ_RQHW01000009.1"/>
</dbReference>
<proteinExistence type="predicted"/>
<organism evidence="1 2">
    <name type="scientific">Leptospira idonii</name>
    <dbReference type="NCBI Taxonomy" id="1193500"/>
    <lineage>
        <taxon>Bacteria</taxon>
        <taxon>Pseudomonadati</taxon>
        <taxon>Spirochaetota</taxon>
        <taxon>Spirochaetia</taxon>
        <taxon>Leptospirales</taxon>
        <taxon>Leptospiraceae</taxon>
        <taxon>Leptospira</taxon>
    </lineage>
</organism>